<organism evidence="2 3">
    <name type="scientific">Solanum pinnatisectum</name>
    <name type="common">tansyleaf nightshade</name>
    <dbReference type="NCBI Taxonomy" id="50273"/>
    <lineage>
        <taxon>Eukaryota</taxon>
        <taxon>Viridiplantae</taxon>
        <taxon>Streptophyta</taxon>
        <taxon>Embryophyta</taxon>
        <taxon>Tracheophyta</taxon>
        <taxon>Spermatophyta</taxon>
        <taxon>Magnoliopsida</taxon>
        <taxon>eudicotyledons</taxon>
        <taxon>Gunneridae</taxon>
        <taxon>Pentapetalae</taxon>
        <taxon>asterids</taxon>
        <taxon>lamiids</taxon>
        <taxon>Solanales</taxon>
        <taxon>Solanaceae</taxon>
        <taxon>Solanoideae</taxon>
        <taxon>Solaneae</taxon>
        <taxon>Solanum</taxon>
    </lineage>
</organism>
<evidence type="ECO:0000313" key="3">
    <source>
        <dbReference type="Proteomes" id="UP001311915"/>
    </source>
</evidence>
<dbReference type="AlphaFoldDB" id="A0AAV9M9R9"/>
<reference evidence="2 3" key="1">
    <citation type="submission" date="2023-10" db="EMBL/GenBank/DDBJ databases">
        <title>Genome-Wide Identification Analysis in wild type Solanum Pinnatisectum Reveals Some Genes Defensing Phytophthora Infestans.</title>
        <authorList>
            <person name="Sun C."/>
        </authorList>
    </citation>
    <scope>NUCLEOTIDE SEQUENCE [LARGE SCALE GENOMIC DNA]</scope>
    <source>
        <strain evidence="2">LQN</strain>
        <tissue evidence="2">Leaf</tissue>
    </source>
</reference>
<dbReference type="EMBL" id="JAWPEI010000002">
    <property type="protein sequence ID" value="KAK4733437.1"/>
    <property type="molecule type" value="Genomic_DNA"/>
</dbReference>
<evidence type="ECO:0000313" key="2">
    <source>
        <dbReference type="EMBL" id="KAK4733437.1"/>
    </source>
</evidence>
<dbReference type="InterPro" id="IPR036910">
    <property type="entry name" value="HMG_box_dom_sf"/>
</dbReference>
<sequence>MDQGISEPEGSRKKKKKQVATPHPTCSRVHFSCGFIKKHSATTHPESSGLKAATKAASDVWKLMGPEEKVKYTTRACKVWDKYLSRLNSPPSVFLI</sequence>
<keyword evidence="3" id="KW-1185">Reference proteome</keyword>
<dbReference type="Gene3D" id="1.10.30.10">
    <property type="entry name" value="High mobility group box domain"/>
    <property type="match status" value="1"/>
</dbReference>
<comment type="caution">
    <text evidence="2">The sequence shown here is derived from an EMBL/GenBank/DDBJ whole genome shotgun (WGS) entry which is preliminary data.</text>
</comment>
<gene>
    <name evidence="2" type="ORF">R3W88_007698</name>
</gene>
<evidence type="ECO:0008006" key="4">
    <source>
        <dbReference type="Google" id="ProtNLM"/>
    </source>
</evidence>
<proteinExistence type="predicted"/>
<name>A0AAV9M9R9_9SOLN</name>
<dbReference type="Proteomes" id="UP001311915">
    <property type="component" value="Unassembled WGS sequence"/>
</dbReference>
<dbReference type="SUPFAM" id="SSF47095">
    <property type="entry name" value="HMG-box"/>
    <property type="match status" value="1"/>
</dbReference>
<protein>
    <recommendedName>
        <fullName evidence="4">HMG box domain-containing protein</fullName>
    </recommendedName>
</protein>
<accession>A0AAV9M9R9</accession>
<evidence type="ECO:0000256" key="1">
    <source>
        <dbReference type="SAM" id="MobiDB-lite"/>
    </source>
</evidence>
<feature type="region of interest" description="Disordered" evidence="1">
    <location>
        <begin position="1"/>
        <end position="26"/>
    </location>
</feature>